<comment type="catalytic activity">
    <reaction evidence="7">
        <text>4-demethyl-7-[(3S)-3-amino-3-carboxypropyl]wyosine(37) in tRNA(Phe) + S-adenosyl-L-methionine = 7-[(3S)-3-amino-3-carboxypropyl]wyosine(37) in tRNA(Phe) + S-adenosyl-L-homocysteine + H(+)</text>
        <dbReference type="Rhea" id="RHEA:36635"/>
        <dbReference type="Rhea" id="RHEA-COMP:10378"/>
        <dbReference type="Rhea" id="RHEA-COMP:10379"/>
        <dbReference type="ChEBI" id="CHEBI:15378"/>
        <dbReference type="ChEBI" id="CHEBI:57856"/>
        <dbReference type="ChEBI" id="CHEBI:59789"/>
        <dbReference type="ChEBI" id="CHEBI:73543"/>
        <dbReference type="ChEBI" id="CHEBI:73550"/>
        <dbReference type="EC" id="2.1.1.282"/>
    </reaction>
</comment>
<keyword evidence="5" id="KW-0949">S-adenosyl-L-methionine</keyword>
<evidence type="ECO:0000256" key="6">
    <source>
        <dbReference type="ARBA" id="ARBA00022694"/>
    </source>
</evidence>
<dbReference type="SUPFAM" id="SSF117281">
    <property type="entry name" value="Kelch motif"/>
    <property type="match status" value="1"/>
</dbReference>
<keyword evidence="3" id="KW-0489">Methyltransferase</keyword>
<dbReference type="SUPFAM" id="SSF51197">
    <property type="entry name" value="Clavaminate synthase-like"/>
    <property type="match status" value="1"/>
</dbReference>
<gene>
    <name evidence="12" type="ORF">Vretifemale_14908</name>
    <name evidence="13" type="ORF">Vretimale_11539</name>
</gene>
<evidence type="ECO:0000256" key="1">
    <source>
        <dbReference type="ARBA" id="ARBA00004797"/>
    </source>
</evidence>
<name>A0A8J4GHX4_9CHLO</name>
<dbReference type="SUPFAM" id="SSF111278">
    <property type="entry name" value="SSo0622-like"/>
    <property type="match status" value="1"/>
</dbReference>
<evidence type="ECO:0000259" key="11">
    <source>
        <dbReference type="PROSITE" id="PS51684"/>
    </source>
</evidence>
<accession>A0A8J4GHX4</accession>
<comment type="caution">
    <text evidence="13">The sequence shown here is derived from an EMBL/GenBank/DDBJ whole genome shotgun (WGS) entry which is preliminary data.</text>
</comment>
<dbReference type="InterPro" id="IPR003347">
    <property type="entry name" value="JmjC_dom"/>
</dbReference>
<organism evidence="13 14">
    <name type="scientific">Volvox reticuliferus</name>
    <dbReference type="NCBI Taxonomy" id="1737510"/>
    <lineage>
        <taxon>Eukaryota</taxon>
        <taxon>Viridiplantae</taxon>
        <taxon>Chlorophyta</taxon>
        <taxon>core chlorophytes</taxon>
        <taxon>Chlorophyceae</taxon>
        <taxon>CS clade</taxon>
        <taxon>Chlamydomonadales</taxon>
        <taxon>Volvocaceae</taxon>
        <taxon>Volvox</taxon>
    </lineage>
</organism>
<dbReference type="InterPro" id="IPR003827">
    <property type="entry name" value="tRNA_yW-synthesising"/>
</dbReference>
<feature type="region of interest" description="Disordered" evidence="9">
    <location>
        <begin position="797"/>
        <end position="878"/>
    </location>
</feature>
<dbReference type="PROSITE" id="PS51184">
    <property type="entry name" value="JMJC"/>
    <property type="match status" value="1"/>
</dbReference>
<dbReference type="InterPro" id="IPR036602">
    <property type="entry name" value="tRNA_yW-synthesising-like_sf"/>
</dbReference>
<dbReference type="Pfam" id="PF02676">
    <property type="entry name" value="TYW3"/>
    <property type="match status" value="1"/>
</dbReference>
<evidence type="ECO:0000259" key="10">
    <source>
        <dbReference type="PROSITE" id="PS51184"/>
    </source>
</evidence>
<keyword evidence="4" id="KW-0808">Transferase</keyword>
<dbReference type="Gene3D" id="3.30.1960.10">
    <property type="entry name" value="tRNA wybutosine-synthesizing-like"/>
    <property type="match status" value="1"/>
</dbReference>
<dbReference type="GO" id="GO:0005737">
    <property type="term" value="C:cytoplasm"/>
    <property type="evidence" value="ECO:0007669"/>
    <property type="project" value="TreeGrafter"/>
</dbReference>
<dbReference type="Gene3D" id="2.60.120.650">
    <property type="entry name" value="Cupin"/>
    <property type="match status" value="1"/>
</dbReference>
<evidence type="ECO:0000256" key="7">
    <source>
        <dbReference type="ARBA" id="ARBA00049202"/>
    </source>
</evidence>
<dbReference type="Pfam" id="PF25133">
    <property type="entry name" value="TYW2_N_2"/>
    <property type="match status" value="1"/>
</dbReference>
<dbReference type="UniPathway" id="UPA00375"/>
<dbReference type="InterPro" id="IPR015915">
    <property type="entry name" value="Kelch-typ_b-propeller"/>
</dbReference>
<dbReference type="Pfam" id="PF24681">
    <property type="entry name" value="Kelch_KLHDC2_KLHL20_DRC7"/>
    <property type="match status" value="1"/>
</dbReference>
<reference evidence="13" key="1">
    <citation type="journal article" date="2021" name="Proc. Natl. Acad. Sci. U.S.A.">
        <title>Three genomes in the algal genus Volvox reveal the fate of a haploid sex-determining region after a transition to homothallism.</title>
        <authorList>
            <person name="Yamamoto K."/>
            <person name="Hamaji T."/>
            <person name="Kawai-Toyooka H."/>
            <person name="Matsuzaki R."/>
            <person name="Takahashi F."/>
            <person name="Nishimura Y."/>
            <person name="Kawachi M."/>
            <person name="Noguchi H."/>
            <person name="Minakuchi Y."/>
            <person name="Umen J.G."/>
            <person name="Toyoda A."/>
            <person name="Nozaki H."/>
        </authorList>
    </citation>
    <scope>NUCLEOTIDE SEQUENCE</scope>
    <source>
        <strain evidence="13">NIES-3785</strain>
        <strain evidence="12">NIES-3786</strain>
    </source>
</reference>
<dbReference type="InterPro" id="IPR030382">
    <property type="entry name" value="MeTrfase_TRM5/TYW2"/>
</dbReference>
<comment type="catalytic activity">
    <reaction evidence="8">
        <text>4-demethylwyosine(37) in tRNA(Phe) + S-adenosyl-L-methionine = 4-demethyl-7-[(3S)-3-amino-3-carboxypropyl]wyosine(37) in tRNA(Phe) + S-methyl-5'-thioadenosine + H(+)</text>
        <dbReference type="Rhea" id="RHEA:36355"/>
        <dbReference type="Rhea" id="RHEA-COMP:10164"/>
        <dbReference type="Rhea" id="RHEA-COMP:10378"/>
        <dbReference type="ChEBI" id="CHEBI:15378"/>
        <dbReference type="ChEBI" id="CHEBI:17509"/>
        <dbReference type="ChEBI" id="CHEBI:59789"/>
        <dbReference type="ChEBI" id="CHEBI:64315"/>
        <dbReference type="ChEBI" id="CHEBI:73550"/>
        <dbReference type="EC" id="2.5.1.114"/>
    </reaction>
</comment>
<dbReference type="GO" id="GO:0030488">
    <property type="term" value="P:tRNA methylation"/>
    <property type="evidence" value="ECO:0007669"/>
    <property type="project" value="TreeGrafter"/>
</dbReference>
<evidence type="ECO:0000256" key="3">
    <source>
        <dbReference type="ARBA" id="ARBA00022603"/>
    </source>
</evidence>
<protein>
    <submittedName>
        <fullName evidence="13">Uncharacterized protein</fullName>
    </submittedName>
</protein>
<evidence type="ECO:0000256" key="8">
    <source>
        <dbReference type="ARBA" id="ARBA00049400"/>
    </source>
</evidence>
<comment type="pathway">
    <text evidence="1">tRNA modification; wybutosine-tRNA(Phe) biosynthesis.</text>
</comment>
<dbReference type="InterPro" id="IPR056744">
    <property type="entry name" value="TRM5/TYW2-like_N"/>
</dbReference>
<dbReference type="OrthoDB" id="263283at2759"/>
<feature type="compositionally biased region" description="Polar residues" evidence="9">
    <location>
        <begin position="1482"/>
        <end position="1503"/>
    </location>
</feature>
<feature type="domain" description="JmjC" evidence="10">
    <location>
        <begin position="1727"/>
        <end position="1883"/>
    </location>
</feature>
<dbReference type="Pfam" id="PF02475">
    <property type="entry name" value="TRM5-TYW2_MTfase"/>
    <property type="match status" value="1"/>
</dbReference>
<feature type="domain" description="SAM-dependent methyltransferase TRM5/TYW2-type" evidence="11">
    <location>
        <begin position="1155"/>
        <end position="1479"/>
    </location>
</feature>
<evidence type="ECO:0000256" key="2">
    <source>
        <dbReference type="ARBA" id="ARBA00006801"/>
    </source>
</evidence>
<dbReference type="GO" id="GO:0102522">
    <property type="term" value="F:tRNA 4-demethylwyosine alpha-amino-alpha-carboxypropyltransferase activity"/>
    <property type="evidence" value="ECO:0007669"/>
    <property type="project" value="UniProtKB-EC"/>
</dbReference>
<feature type="region of interest" description="Disordered" evidence="9">
    <location>
        <begin position="1482"/>
        <end position="1525"/>
    </location>
</feature>
<dbReference type="PROSITE" id="PS51684">
    <property type="entry name" value="SAM_MT_TRM5_TYW2"/>
    <property type="match status" value="1"/>
</dbReference>
<sequence>MVLDAFQQRKAVALSELQADCGDKSRKGSVDAPVADLVARINTHPAVYTTSSCSGRITVFGEPTTESRAGGKKGGEWVYASHDPADPQEVISAIHARCVSGDRLVFRFEPFILALEANSAAMGQRVLGAARAAGFRESGLTLGSGGKRVMVGVRCSLRLEVPVADAGIVLVPDAYLTYLVGLANDKFQQNLDRIRRFEQELFLVLGEPSTSPLSLSVGAAITRDEKANAVPPVRRQRYAVGTDPSVIAPPIAANGDAGRVQATAALPRRRRADSLADGRVAVSEPALKALKLRQVRVLGRIRALEIRLARGRGLSGGAGARAQVGVLCDAGSTTAATAAAPTACPSARAVSCAADRSGCLRWRPVVPVCLGQAGVDEAVPRWGHASAVHDHCIYLLGGYGGGGAHSRRSDVLVYDTRRRTWEALDVEGTAPPPRMGHTAAGIGDGYVVLIGGRTSPVDALADVWILDLEARSWIQLQPSVDSNTTSGALGSHSSFPGRYRHSAVSVPPLNAVATGTAGSHPPAAASAASGRRHSLNGWRVVVFGGRNADAVLDDTWVLSRDPWVSVSASLASGWRWQQVAPAGGSDVPSPRKSHAACWVPGAAAARPAAAAAAGRMYVHGGTCGYGLHFDDTFYLDLTSYVWHRCEPRHDSGGSVNGGTAAAVRPPACFSHTLSRWGPLLLLVGGYPTDHHRQLHVFDTRSHAWATLDTVAETETTVAAAVPPAGSGGATATAPPPSPPDFVPIRHCAEVLDDTLYVMGGGAFCFSFGTLFGGCFELRLAGAGPLQAALLTAHEAAERPFQQEQPPPPPPPPRPNKRCQRDGEGSNSSSSSQSTQGAAEESQDAATAAVSKVHTPAVGALPHPADASASSSSSSASGIAASASPTTAIATAAVTVTAPTATITAPTTAVTVTAPTATVPKSRIKADVKDNAEAAAGGREGGGGDGHSPQSAPAPGWVISVPSREAKAVKDALKAAGMLDMHRRGGVVAAAPSAAVGDSGGGEDISNDGDDVARALPSRDRVAQWVLLPITDGAVAVAAAAAQTPAAGVGGAGPHLAAVLQRTKAQLLRAHLPSSTKAPISPAQRLRDSVAALLRFTTAIPTTATETETETAASAATLSNVPATLVSELLADLPSRWERLGDLVLLPAGSLAHPGWVTAMAAVAAGGADVLLPLWRAVAEALGVKRLARQAAVANTGTRDSRAVLLLGSDGWVAHREGSVTFHLDVTRCMFSSGNVTERTRMGWGRGLISAARGPAAPPPPPPASATATTAAAAAAAARAAVSGGQPGWAAGETVVDLYSGIGYYTLPLLVVAGVAKVYACEWNPHALEALRRNLQQPPLPAAAAALSAALSATGVAAKAAAAAAAAPVSSRCEVLAGDCRLGAPVGVADRVLLGLLPSSRGGWEVAIRALRPDTGGWLHLHHNVTDSEEAQWLNDTMDELRRLAVAAGRDWQLRLHHVERVKWYAPRIRHIVMDIECRPVATATSSDGRSGSATPNTNTNIITGASPPGVNTANDSTATATASATGTGGIATDIAQPHTNAPSPALANGPAGPRWYEQPYDVLPRVRRVRGVQTREAFERDISPGRKPVVLEGLDLGPAPGLWTPEYLMSLPAAKSTLVSVHVSREPNGRLDFVHKNFAFRIMSLEELVARMAGVPPTTTAADADTGAAVTAAAAAAAAAAGAGSGDGVDAPVEGEAGSCWPELVPRGEQYGDGPEVLYLRSIGENPRREPANLAASFPSLAPDLTLPPLFDPASLHSSVLRMSSPGLVLWTHYDVMDNLLVQVRGTKRVLLWPPACHDALHVEGSSSPITRLHCPDLRLYPRFADCPPPMVADLGPGDVLFLPSLWFHHVTTIGSEMSISVNAFWRHLAPEFYHRKDLYGNRDLVQAEEADRAADQALSQLTALPAHYRGFYGARLLGKLRRELEL</sequence>
<dbReference type="GO" id="GO:0008175">
    <property type="term" value="F:tRNA methyltransferase activity"/>
    <property type="evidence" value="ECO:0007669"/>
    <property type="project" value="TreeGrafter"/>
</dbReference>
<dbReference type="Proteomes" id="UP000747110">
    <property type="component" value="Unassembled WGS sequence"/>
</dbReference>
<dbReference type="Gene3D" id="3.40.50.150">
    <property type="entry name" value="Vaccinia Virus protein VP39"/>
    <property type="match status" value="1"/>
</dbReference>
<evidence type="ECO:0000256" key="5">
    <source>
        <dbReference type="ARBA" id="ARBA00022691"/>
    </source>
</evidence>
<keyword evidence="6" id="KW-0819">tRNA processing</keyword>
<dbReference type="PANTHER" id="PTHR23245:SF25">
    <property type="entry name" value="TRNA WYBUTOSINE-SYNTHESIZING PROTEIN 2 HOMOLOG"/>
    <property type="match status" value="1"/>
</dbReference>
<feature type="region of interest" description="Disordered" evidence="9">
    <location>
        <begin position="922"/>
        <end position="954"/>
    </location>
</feature>
<evidence type="ECO:0000313" key="15">
    <source>
        <dbReference type="Proteomes" id="UP000747110"/>
    </source>
</evidence>
<dbReference type="InterPro" id="IPR056743">
    <property type="entry name" value="TRM5-TYW2-like_MTfase"/>
</dbReference>
<evidence type="ECO:0000313" key="13">
    <source>
        <dbReference type="EMBL" id="GIM07393.1"/>
    </source>
</evidence>
<dbReference type="EMBL" id="BNCP01000036">
    <property type="protein sequence ID" value="GIL86632.1"/>
    <property type="molecule type" value="Genomic_DNA"/>
</dbReference>
<feature type="compositionally biased region" description="Low complexity" evidence="9">
    <location>
        <begin position="1511"/>
        <end position="1525"/>
    </location>
</feature>
<proteinExistence type="inferred from homology"/>
<evidence type="ECO:0000313" key="12">
    <source>
        <dbReference type="EMBL" id="GIL86632.1"/>
    </source>
</evidence>
<dbReference type="Proteomes" id="UP000722791">
    <property type="component" value="Unassembled WGS sequence"/>
</dbReference>
<evidence type="ECO:0000256" key="4">
    <source>
        <dbReference type="ARBA" id="ARBA00022679"/>
    </source>
</evidence>
<evidence type="ECO:0000256" key="9">
    <source>
        <dbReference type="SAM" id="MobiDB-lite"/>
    </source>
</evidence>
<dbReference type="CDD" id="cd02440">
    <property type="entry name" value="AdoMet_MTases"/>
    <property type="match status" value="1"/>
</dbReference>
<dbReference type="EMBL" id="BNCQ01000024">
    <property type="protein sequence ID" value="GIM07393.1"/>
    <property type="molecule type" value="Genomic_DNA"/>
</dbReference>
<dbReference type="InterPro" id="IPR041667">
    <property type="entry name" value="Cupin_8"/>
</dbReference>
<dbReference type="PANTHER" id="PTHR23245">
    <property type="entry name" value="TRNA METHYLTRANSFERASE"/>
    <property type="match status" value="1"/>
</dbReference>
<dbReference type="Gene3D" id="2.120.10.80">
    <property type="entry name" value="Kelch-type beta propeller"/>
    <property type="match status" value="2"/>
</dbReference>
<dbReference type="GO" id="GO:0031591">
    <property type="term" value="P:wybutosine biosynthetic process"/>
    <property type="evidence" value="ECO:0007669"/>
    <property type="project" value="TreeGrafter"/>
</dbReference>
<dbReference type="SMART" id="SM00558">
    <property type="entry name" value="JmjC"/>
    <property type="match status" value="1"/>
</dbReference>
<dbReference type="SUPFAM" id="SSF53335">
    <property type="entry name" value="S-adenosyl-L-methionine-dependent methyltransferases"/>
    <property type="match status" value="1"/>
</dbReference>
<feature type="compositionally biased region" description="Low complexity" evidence="9">
    <location>
        <begin position="866"/>
        <end position="878"/>
    </location>
</feature>
<dbReference type="InterPro" id="IPR029063">
    <property type="entry name" value="SAM-dependent_MTases_sf"/>
</dbReference>
<feature type="compositionally biased region" description="Low complexity" evidence="9">
    <location>
        <begin position="824"/>
        <end position="848"/>
    </location>
</feature>
<keyword evidence="15" id="KW-1185">Reference proteome</keyword>
<dbReference type="Gene3D" id="6.10.140.1470">
    <property type="match status" value="1"/>
</dbReference>
<comment type="similarity">
    <text evidence="2">Belongs to the JARID1 histone demethylase family.</text>
</comment>
<evidence type="ECO:0000313" key="14">
    <source>
        <dbReference type="Proteomes" id="UP000722791"/>
    </source>
</evidence>
<dbReference type="Pfam" id="PF13621">
    <property type="entry name" value="Cupin_8"/>
    <property type="match status" value="1"/>
</dbReference>
<feature type="compositionally biased region" description="Pro residues" evidence="9">
    <location>
        <begin position="804"/>
        <end position="813"/>
    </location>
</feature>